<dbReference type="RefSeq" id="WP_136141262.1">
    <property type="nucleotide sequence ID" value="NZ_CP039247.1"/>
</dbReference>
<evidence type="ECO:0000313" key="2">
    <source>
        <dbReference type="Proteomes" id="UP000296352"/>
    </source>
</evidence>
<dbReference type="Gene3D" id="3.90.1200.10">
    <property type="match status" value="1"/>
</dbReference>
<reference evidence="1 2" key="1">
    <citation type="submission" date="2019-04" db="EMBL/GenBank/DDBJ databases">
        <title>Corynebacterium endometrii sp. nov., isolated from the uterus of a cow with endometritis.</title>
        <authorList>
            <person name="Ballas P."/>
            <person name="Ruckert C."/>
            <person name="Wagener K."/>
            <person name="Drillich M."/>
            <person name="Kaempfer P."/>
            <person name="Busse H.-J."/>
            <person name="Ehling-Schulz M."/>
        </authorList>
    </citation>
    <scope>NUCLEOTIDE SEQUENCE [LARGE SCALE GENOMIC DNA]</scope>
    <source>
        <strain evidence="1 2">LMM-1653</strain>
    </source>
</reference>
<evidence type="ECO:0000313" key="1">
    <source>
        <dbReference type="EMBL" id="QCB28534.1"/>
    </source>
</evidence>
<accession>A0A4P7QI33</accession>
<gene>
    <name evidence="1" type="ORF">CENDO_06275</name>
</gene>
<organism evidence="1 2">
    <name type="scientific">Corynebacterium endometrii</name>
    <dbReference type="NCBI Taxonomy" id="2488819"/>
    <lineage>
        <taxon>Bacteria</taxon>
        <taxon>Bacillati</taxon>
        <taxon>Actinomycetota</taxon>
        <taxon>Actinomycetes</taxon>
        <taxon>Mycobacteriales</taxon>
        <taxon>Corynebacteriaceae</taxon>
        <taxon>Corynebacterium</taxon>
    </lineage>
</organism>
<protein>
    <recommendedName>
        <fullName evidence="3">Phosphotransferase enzyme family protein</fullName>
    </recommendedName>
</protein>
<dbReference type="InterPro" id="IPR011009">
    <property type="entry name" value="Kinase-like_dom_sf"/>
</dbReference>
<dbReference type="Proteomes" id="UP000296352">
    <property type="component" value="Chromosome"/>
</dbReference>
<dbReference type="AlphaFoldDB" id="A0A4P7QI33"/>
<sequence length="401" mass="43716">MELNVDQVVEIAYDLLTSRYGGAPELSDVTVLSGSGQATVVRAKVAPSAFLPHRSVVIKYTPVSGNLIDDAALLREVVAYQFTTSLPEEVRPGPVLLAYDMGQRILVLSDAGDSDTLIDLLTRAGDEQRLNVLRSLGTELGQMHAGTAGRESDYNALLNRMLRQYPEFGEMQKLRDDSLRASIAIGADLIAEAGVVVPDEVRRLAITAQETLQSGHELAFTPFDLSPDNVIVGKRVHFLDYEWAGFRNVCFDVACVVAGFPQFLFARSISDAEAAAFQAAWAREVRGVWPGLADKHVQDRLVVACMIGWAFSSVATMFAGSLDGVVDLAQGAREEYGSAGASFLRSPDRGPFTEEDKLIRRDLYETFEALMRFAGHWGDPESEGVSSFAQEMAIRLGPHTP</sequence>
<name>A0A4P7QI33_9CORY</name>
<keyword evidence="2" id="KW-1185">Reference proteome</keyword>
<dbReference type="EMBL" id="CP039247">
    <property type="protein sequence ID" value="QCB28534.1"/>
    <property type="molecule type" value="Genomic_DNA"/>
</dbReference>
<evidence type="ECO:0008006" key="3">
    <source>
        <dbReference type="Google" id="ProtNLM"/>
    </source>
</evidence>
<dbReference type="SUPFAM" id="SSF56112">
    <property type="entry name" value="Protein kinase-like (PK-like)"/>
    <property type="match status" value="1"/>
</dbReference>
<proteinExistence type="predicted"/>
<dbReference type="OrthoDB" id="144109at2"/>
<dbReference type="KEGG" id="cee:CENDO_06275"/>